<name>A0AAW0B0T3_9AGAR</name>
<keyword evidence="2" id="KW-0732">Signal</keyword>
<organism evidence="3 6">
    <name type="scientific">Favolaschia claudopus</name>
    <dbReference type="NCBI Taxonomy" id="2862362"/>
    <lineage>
        <taxon>Eukaryota</taxon>
        <taxon>Fungi</taxon>
        <taxon>Dikarya</taxon>
        <taxon>Basidiomycota</taxon>
        <taxon>Agaricomycotina</taxon>
        <taxon>Agaricomycetes</taxon>
        <taxon>Agaricomycetidae</taxon>
        <taxon>Agaricales</taxon>
        <taxon>Marasmiineae</taxon>
        <taxon>Mycenaceae</taxon>
        <taxon>Favolaschia</taxon>
    </lineage>
</organism>
<comment type="caution">
    <text evidence="3">The sequence shown here is derived from an EMBL/GenBank/DDBJ whole genome shotgun (WGS) entry which is preliminary data.</text>
</comment>
<accession>A0AAW0B0T3</accession>
<feature type="chain" id="PRO_5044716802" description="Secreted protein" evidence="2">
    <location>
        <begin position="36"/>
        <end position="97"/>
    </location>
</feature>
<dbReference type="EMBL" id="JAWWNJ010000043">
    <property type="protein sequence ID" value="KAK7019559.1"/>
    <property type="molecule type" value="Genomic_DNA"/>
</dbReference>
<feature type="compositionally biased region" description="Basic residues" evidence="1">
    <location>
        <begin position="86"/>
        <end position="97"/>
    </location>
</feature>
<feature type="region of interest" description="Disordered" evidence="1">
    <location>
        <begin position="70"/>
        <end position="97"/>
    </location>
</feature>
<dbReference type="EMBL" id="JAWWNJ010000043">
    <property type="protein sequence ID" value="KAK7019553.1"/>
    <property type="molecule type" value="Genomic_DNA"/>
</dbReference>
<evidence type="ECO:0000256" key="2">
    <source>
        <dbReference type="SAM" id="SignalP"/>
    </source>
</evidence>
<evidence type="ECO:0000256" key="1">
    <source>
        <dbReference type="SAM" id="MobiDB-lite"/>
    </source>
</evidence>
<dbReference type="Proteomes" id="UP001362999">
    <property type="component" value="Unassembled WGS sequence"/>
</dbReference>
<keyword evidence="6" id="KW-1185">Reference proteome</keyword>
<sequence>MSVRRWRHTNERCVPLAFFLSPLLTDLFFLPAVNPTSTSAPPFRDRGRVTVVPAPSSTPPIHVRYANHKPSVPDLATPASPARQTHPLRRIRLGATL</sequence>
<dbReference type="AlphaFoldDB" id="A0AAW0B0T3"/>
<evidence type="ECO:0000313" key="5">
    <source>
        <dbReference type="EMBL" id="KAK7019564.1"/>
    </source>
</evidence>
<feature type="signal peptide" evidence="2">
    <location>
        <begin position="1"/>
        <end position="35"/>
    </location>
</feature>
<dbReference type="EMBL" id="JAWWNJ010000043">
    <property type="protein sequence ID" value="KAK7019564.1"/>
    <property type="molecule type" value="Genomic_DNA"/>
</dbReference>
<evidence type="ECO:0000313" key="3">
    <source>
        <dbReference type="EMBL" id="KAK7019553.1"/>
    </source>
</evidence>
<evidence type="ECO:0008006" key="7">
    <source>
        <dbReference type="Google" id="ProtNLM"/>
    </source>
</evidence>
<evidence type="ECO:0000313" key="4">
    <source>
        <dbReference type="EMBL" id="KAK7019559.1"/>
    </source>
</evidence>
<protein>
    <recommendedName>
        <fullName evidence="7">Secreted protein</fullName>
    </recommendedName>
</protein>
<gene>
    <name evidence="3" type="ORF">R3P38DRAFT_2974643</name>
    <name evidence="4" type="ORF">R3P38DRAFT_2974656</name>
    <name evidence="5" type="ORF">R3P38DRAFT_2974667</name>
</gene>
<evidence type="ECO:0000313" key="6">
    <source>
        <dbReference type="Proteomes" id="UP001362999"/>
    </source>
</evidence>
<proteinExistence type="predicted"/>
<feature type="non-terminal residue" evidence="3">
    <location>
        <position position="97"/>
    </location>
</feature>
<reference evidence="3 6" key="1">
    <citation type="journal article" date="2024" name="J Genomics">
        <title>Draft genome sequencing and assembly of Favolaschia claudopus CIRM-BRFM 2984 isolated from oak limbs.</title>
        <authorList>
            <person name="Navarro D."/>
            <person name="Drula E."/>
            <person name="Chaduli D."/>
            <person name="Cazenave R."/>
            <person name="Ahrendt S."/>
            <person name="Wang J."/>
            <person name="Lipzen A."/>
            <person name="Daum C."/>
            <person name="Barry K."/>
            <person name="Grigoriev I.V."/>
            <person name="Favel A."/>
            <person name="Rosso M.N."/>
            <person name="Martin F."/>
        </authorList>
    </citation>
    <scope>NUCLEOTIDE SEQUENCE [LARGE SCALE GENOMIC DNA]</scope>
    <source>
        <strain evidence="3 6">CIRM-BRFM 2984</strain>
    </source>
</reference>